<reference evidence="4 7" key="1">
    <citation type="submission" date="2021-06" db="EMBL/GenBank/DDBJ databases">
        <title>Collection of gut derived symbiotic bacterial strains cultured from healthy donors.</title>
        <authorList>
            <person name="Lin H."/>
            <person name="Littmann E."/>
            <person name="Pamer E.G."/>
        </authorList>
    </citation>
    <scope>NUCLEOTIDE SEQUENCE</scope>
    <source>
        <strain evidence="5 7">MSK.21.70</strain>
        <strain evidence="4">MSK.21.82</strain>
    </source>
</reference>
<dbReference type="Pfam" id="PF12535">
    <property type="entry name" value="Nudix_N"/>
    <property type="match status" value="1"/>
</dbReference>
<accession>A0AAW4MRB1</accession>
<evidence type="ECO:0000256" key="1">
    <source>
        <dbReference type="ARBA" id="ARBA00001946"/>
    </source>
</evidence>
<proteinExistence type="predicted"/>
<dbReference type="Proteomes" id="UP001197492">
    <property type="component" value="Unassembled WGS sequence"/>
</dbReference>
<dbReference type="RefSeq" id="WP_217747570.1">
    <property type="nucleotide sequence ID" value="NZ_JAHOEB010000027.1"/>
</dbReference>
<protein>
    <submittedName>
        <fullName evidence="4">NUDIX hydrolase</fullName>
    </submittedName>
</protein>
<dbReference type="Proteomes" id="UP001196408">
    <property type="component" value="Unassembled WGS sequence"/>
</dbReference>
<organism evidence="4 6">
    <name type="scientific">Catenibacterium mitsuokai</name>
    <dbReference type="NCBI Taxonomy" id="100886"/>
    <lineage>
        <taxon>Bacteria</taxon>
        <taxon>Bacillati</taxon>
        <taxon>Bacillota</taxon>
        <taxon>Erysipelotrichia</taxon>
        <taxon>Erysipelotrichales</taxon>
        <taxon>Coprobacillaceae</taxon>
        <taxon>Catenibacterium</taxon>
    </lineage>
</organism>
<evidence type="ECO:0000256" key="2">
    <source>
        <dbReference type="ARBA" id="ARBA00022801"/>
    </source>
</evidence>
<dbReference type="PROSITE" id="PS51462">
    <property type="entry name" value="NUDIX"/>
    <property type="match status" value="1"/>
</dbReference>
<comment type="cofactor">
    <cofactor evidence="1">
        <name>Mg(2+)</name>
        <dbReference type="ChEBI" id="CHEBI:18420"/>
    </cofactor>
</comment>
<dbReference type="CDD" id="cd18889">
    <property type="entry name" value="NUDIX_ADPRase"/>
    <property type="match status" value="1"/>
</dbReference>
<dbReference type="Pfam" id="PF00293">
    <property type="entry name" value="NUDIX"/>
    <property type="match status" value="1"/>
</dbReference>
<dbReference type="InterPro" id="IPR059176">
    <property type="entry name" value="UDP-X_N"/>
</dbReference>
<dbReference type="AlphaFoldDB" id="A0AAW4MRB1"/>
<name>A0AAW4MRB1_9FIRM</name>
<dbReference type="PANTHER" id="PTHR43046">
    <property type="entry name" value="GDP-MANNOSE MANNOSYL HYDROLASE"/>
    <property type="match status" value="1"/>
</dbReference>
<dbReference type="GO" id="GO:0016787">
    <property type="term" value="F:hydrolase activity"/>
    <property type="evidence" value="ECO:0007669"/>
    <property type="project" value="UniProtKB-KW"/>
</dbReference>
<dbReference type="InterPro" id="IPR000086">
    <property type="entry name" value="NUDIX_hydrolase_dom"/>
</dbReference>
<comment type="caution">
    <text evidence="4">The sequence shown here is derived from an EMBL/GenBank/DDBJ whole genome shotgun (WGS) entry which is preliminary data.</text>
</comment>
<keyword evidence="7" id="KW-1185">Reference proteome</keyword>
<evidence type="ECO:0000313" key="6">
    <source>
        <dbReference type="Proteomes" id="UP001196408"/>
    </source>
</evidence>
<dbReference type="EMBL" id="JAHOEL010000028">
    <property type="protein sequence ID" value="MBV3392755.1"/>
    <property type="molecule type" value="Genomic_DNA"/>
</dbReference>
<dbReference type="EMBL" id="JAHOEF010000028">
    <property type="protein sequence ID" value="MBV3382728.1"/>
    <property type="molecule type" value="Genomic_DNA"/>
</dbReference>
<evidence type="ECO:0000313" key="5">
    <source>
        <dbReference type="EMBL" id="MBV3392755.1"/>
    </source>
</evidence>
<feature type="domain" description="Nudix hydrolase" evidence="3">
    <location>
        <begin position="65"/>
        <end position="193"/>
    </location>
</feature>
<sequence length="202" mass="23340">MDKVLEWAKELQSLAQAELFYGHDVYDKERYQRIREIAAEMMLTRTDIPAEKIHGLFCNDVGYQTPKVDTRAAIFKDGKILLVKEKGQWSVPGGWCEFNLSPADNVVKETKEEAGLDVCVKKVISVQDRDKHNLPPYAYGVVKIFYLCEVLGGEFIENIETTESRYFSKEELPELAEHKCNKEQILMCFDAYQSDHWTVTFD</sequence>
<evidence type="ECO:0000313" key="4">
    <source>
        <dbReference type="EMBL" id="MBV3382728.1"/>
    </source>
</evidence>
<gene>
    <name evidence="4" type="ORF">KSV97_05755</name>
    <name evidence="5" type="ORF">KSW06_05725</name>
</gene>
<keyword evidence="2 4" id="KW-0378">Hydrolase</keyword>
<evidence type="ECO:0000313" key="7">
    <source>
        <dbReference type="Proteomes" id="UP001197492"/>
    </source>
</evidence>
<dbReference type="PANTHER" id="PTHR43046:SF16">
    <property type="entry name" value="ADP-RIBOSE PYROPHOSPHATASE YJHB-RELATED"/>
    <property type="match status" value="1"/>
</dbReference>
<evidence type="ECO:0000259" key="3">
    <source>
        <dbReference type="PROSITE" id="PS51462"/>
    </source>
</evidence>